<evidence type="ECO:0000313" key="9">
    <source>
        <dbReference type="Proteomes" id="UP000256695"/>
    </source>
</evidence>
<evidence type="ECO:0000256" key="6">
    <source>
        <dbReference type="SAM" id="Phobius"/>
    </source>
</evidence>
<dbReference type="EMBL" id="NXLX01000004">
    <property type="protein sequence ID" value="RDU74221.1"/>
    <property type="molecule type" value="Genomic_DNA"/>
</dbReference>
<dbReference type="RefSeq" id="WP_115578729.1">
    <property type="nucleotide sequence ID" value="NZ_NXLX01000004.1"/>
</dbReference>
<dbReference type="InterPro" id="IPR011701">
    <property type="entry name" value="MFS"/>
</dbReference>
<evidence type="ECO:0000256" key="2">
    <source>
        <dbReference type="ARBA" id="ARBA00022475"/>
    </source>
</evidence>
<feature type="transmembrane region" description="Helical" evidence="6">
    <location>
        <begin position="305"/>
        <end position="324"/>
    </location>
</feature>
<feature type="transmembrane region" description="Helical" evidence="6">
    <location>
        <begin position="255"/>
        <end position="272"/>
    </location>
</feature>
<keyword evidence="4 6" id="KW-1133">Transmembrane helix</keyword>
<feature type="transmembrane region" description="Helical" evidence="6">
    <location>
        <begin position="345"/>
        <end position="365"/>
    </location>
</feature>
<dbReference type="Pfam" id="PF07690">
    <property type="entry name" value="MFS_1"/>
    <property type="match status" value="1"/>
</dbReference>
<feature type="transmembrane region" description="Helical" evidence="6">
    <location>
        <begin position="176"/>
        <end position="196"/>
    </location>
</feature>
<feature type="transmembrane region" description="Helical" evidence="6">
    <location>
        <begin position="61"/>
        <end position="81"/>
    </location>
</feature>
<comment type="caution">
    <text evidence="8">The sequence shown here is derived from an EMBL/GenBank/DDBJ whole genome shotgun (WGS) entry which is preliminary data.</text>
</comment>
<dbReference type="InterPro" id="IPR036259">
    <property type="entry name" value="MFS_trans_sf"/>
</dbReference>
<feature type="transmembrane region" description="Helical" evidence="6">
    <location>
        <begin position="217"/>
        <end position="235"/>
    </location>
</feature>
<feature type="transmembrane region" description="Helical" evidence="6">
    <location>
        <begin position="371"/>
        <end position="391"/>
    </location>
</feature>
<comment type="subcellular location">
    <subcellularLocation>
        <location evidence="1">Cell membrane</location>
        <topology evidence="1">Multi-pass membrane protein</topology>
    </subcellularLocation>
</comment>
<feature type="transmembrane region" description="Helical" evidence="6">
    <location>
        <begin position="88"/>
        <end position="107"/>
    </location>
</feature>
<feature type="transmembrane region" description="Helical" evidence="6">
    <location>
        <begin position="279"/>
        <end position="299"/>
    </location>
</feature>
<dbReference type="CDD" id="cd17473">
    <property type="entry name" value="MFS_arabinose_efflux_permease_like"/>
    <property type="match status" value="1"/>
</dbReference>
<sequence length="400" mass="44930">MQNKNYETLFLEFTDKKSFKTALFMIAGTTVLGSTIIAPSLPALQNHFSYIGTPIETLSKLILTLPALFIMFFSPIAGFLYEKFSRLKIIYTALIVWCIAGSLGFLLDNLYLLLISRAILGIATAFLMTGVGVLLSDYYTGARREKALATQSFFMAFGGAIFLILGGFLANLDWRYPFLVYLLGFAILFFASIELFEPLQSQHLHQNNSEEKFNFKKFIPVYILGIICMGCFYIAPTQIPFFMIQYLHMQQSSIGISMAVASIAMAIGSLLYHKIRKHLNIYEIFFIALSLLGSGFAIIGLLHNYASILCGFTFLGLSLGFLTVNNSTWLFNLASNKERPRAYGFLASSMFMGQFISPLITQAIVHHIGLIEMLIIVAIFIYLIALIFLYFHNKVINNAR</sequence>
<keyword evidence="2" id="KW-1003">Cell membrane</keyword>
<dbReference type="OrthoDB" id="9812221at2"/>
<proteinExistence type="predicted"/>
<evidence type="ECO:0000256" key="1">
    <source>
        <dbReference type="ARBA" id="ARBA00004651"/>
    </source>
</evidence>
<name>A0A3D8JBE9_9HELI</name>
<dbReference type="PANTHER" id="PTHR43124">
    <property type="entry name" value="PURINE EFFLUX PUMP PBUE"/>
    <property type="match status" value="1"/>
</dbReference>
<organism evidence="8 9">
    <name type="scientific">Helicobacter anseris</name>
    <dbReference type="NCBI Taxonomy" id="375926"/>
    <lineage>
        <taxon>Bacteria</taxon>
        <taxon>Pseudomonadati</taxon>
        <taxon>Campylobacterota</taxon>
        <taxon>Epsilonproteobacteria</taxon>
        <taxon>Campylobacterales</taxon>
        <taxon>Helicobacteraceae</taxon>
        <taxon>Helicobacter</taxon>
    </lineage>
</organism>
<evidence type="ECO:0000256" key="3">
    <source>
        <dbReference type="ARBA" id="ARBA00022692"/>
    </source>
</evidence>
<dbReference type="PROSITE" id="PS50850">
    <property type="entry name" value="MFS"/>
    <property type="match status" value="1"/>
</dbReference>
<evidence type="ECO:0000259" key="7">
    <source>
        <dbReference type="PROSITE" id="PS50850"/>
    </source>
</evidence>
<evidence type="ECO:0000313" key="8">
    <source>
        <dbReference type="EMBL" id="RDU74221.1"/>
    </source>
</evidence>
<accession>A0A3D8JBE9</accession>
<feature type="transmembrane region" description="Helical" evidence="6">
    <location>
        <begin position="21"/>
        <end position="41"/>
    </location>
</feature>
<keyword evidence="9" id="KW-1185">Reference proteome</keyword>
<dbReference type="InterPro" id="IPR020846">
    <property type="entry name" value="MFS_dom"/>
</dbReference>
<gene>
    <name evidence="8" type="ORF">CQA57_02850</name>
</gene>
<dbReference type="GO" id="GO:0005886">
    <property type="term" value="C:plasma membrane"/>
    <property type="evidence" value="ECO:0007669"/>
    <property type="project" value="UniProtKB-SubCell"/>
</dbReference>
<dbReference type="Gene3D" id="1.20.1250.20">
    <property type="entry name" value="MFS general substrate transporter like domains"/>
    <property type="match status" value="1"/>
</dbReference>
<evidence type="ECO:0000256" key="5">
    <source>
        <dbReference type="ARBA" id="ARBA00023136"/>
    </source>
</evidence>
<feature type="transmembrane region" description="Helical" evidence="6">
    <location>
        <begin position="113"/>
        <end position="135"/>
    </location>
</feature>
<dbReference type="AlphaFoldDB" id="A0A3D8JBE9"/>
<keyword evidence="5 6" id="KW-0472">Membrane</keyword>
<dbReference type="InterPro" id="IPR050189">
    <property type="entry name" value="MFS_Efflux_Transporters"/>
</dbReference>
<keyword evidence="3 6" id="KW-0812">Transmembrane</keyword>
<dbReference type="PANTHER" id="PTHR43124:SF3">
    <property type="entry name" value="CHLORAMPHENICOL EFFLUX PUMP RV0191"/>
    <property type="match status" value="1"/>
</dbReference>
<feature type="transmembrane region" description="Helical" evidence="6">
    <location>
        <begin position="147"/>
        <end position="170"/>
    </location>
</feature>
<reference evidence="8 9" key="1">
    <citation type="submission" date="2018-04" db="EMBL/GenBank/DDBJ databases">
        <title>Novel Campyloabacter and Helicobacter Species and Strains.</title>
        <authorList>
            <person name="Mannion A.J."/>
            <person name="Shen Z."/>
            <person name="Fox J.G."/>
        </authorList>
    </citation>
    <scope>NUCLEOTIDE SEQUENCE [LARGE SCALE GENOMIC DNA]</scope>
    <source>
        <strain evidence="8 9">MIT 04-9362</strain>
    </source>
</reference>
<dbReference type="SUPFAM" id="SSF103473">
    <property type="entry name" value="MFS general substrate transporter"/>
    <property type="match status" value="1"/>
</dbReference>
<evidence type="ECO:0000256" key="4">
    <source>
        <dbReference type="ARBA" id="ARBA00022989"/>
    </source>
</evidence>
<protein>
    <submittedName>
        <fullName evidence="8">MFS transporter</fullName>
    </submittedName>
</protein>
<feature type="domain" description="Major facilitator superfamily (MFS) profile" evidence="7">
    <location>
        <begin position="19"/>
        <end position="396"/>
    </location>
</feature>
<dbReference type="GO" id="GO:0022857">
    <property type="term" value="F:transmembrane transporter activity"/>
    <property type="evidence" value="ECO:0007669"/>
    <property type="project" value="InterPro"/>
</dbReference>
<dbReference type="Proteomes" id="UP000256695">
    <property type="component" value="Unassembled WGS sequence"/>
</dbReference>